<name>A0A2U3LU18_9FIRM</name>
<dbReference type="PANTHER" id="PTHR48100">
    <property type="entry name" value="BROAD-SPECIFICITY PHOSPHATASE YOR283W-RELATED"/>
    <property type="match status" value="1"/>
</dbReference>
<evidence type="ECO:0000256" key="2">
    <source>
        <dbReference type="ARBA" id="ARBA00023235"/>
    </source>
</evidence>
<dbReference type="GO" id="GO:0016791">
    <property type="term" value="F:phosphatase activity"/>
    <property type="evidence" value="ECO:0007669"/>
    <property type="project" value="TreeGrafter"/>
</dbReference>
<dbReference type="SMART" id="SM00855">
    <property type="entry name" value="PGAM"/>
    <property type="match status" value="1"/>
</dbReference>
<dbReference type="AlphaFoldDB" id="A0A2U3LU18"/>
<evidence type="ECO:0000313" key="5">
    <source>
        <dbReference type="EMBL" id="SPF55423.1"/>
    </source>
</evidence>
<evidence type="ECO:0000256" key="3">
    <source>
        <dbReference type="PIRSR" id="PIRSR613078-1"/>
    </source>
</evidence>
<dbReference type="SUPFAM" id="SSF53254">
    <property type="entry name" value="Phosphoglycerate mutase-like"/>
    <property type="match status" value="1"/>
</dbReference>
<proteinExistence type="predicted"/>
<feature type="active site" description="Tele-phosphohistidine intermediate" evidence="3">
    <location>
        <position position="9"/>
    </location>
</feature>
<keyword evidence="1" id="KW-0324">Glycolysis</keyword>
<dbReference type="Proteomes" id="UP000238916">
    <property type="component" value="Unassembled WGS sequence"/>
</dbReference>
<protein>
    <submittedName>
        <fullName evidence="5">Phosphoglycerate mutase family protein</fullName>
    </submittedName>
</protein>
<feature type="active site" description="Proton donor/acceptor" evidence="3">
    <location>
        <position position="83"/>
    </location>
</feature>
<dbReference type="GO" id="GO:0005737">
    <property type="term" value="C:cytoplasm"/>
    <property type="evidence" value="ECO:0007669"/>
    <property type="project" value="TreeGrafter"/>
</dbReference>
<evidence type="ECO:0000256" key="4">
    <source>
        <dbReference type="PIRSR" id="PIRSR613078-2"/>
    </source>
</evidence>
<evidence type="ECO:0000256" key="1">
    <source>
        <dbReference type="ARBA" id="ARBA00023152"/>
    </source>
</evidence>
<dbReference type="EMBL" id="OMOF01000801">
    <property type="protein sequence ID" value="SPF55423.1"/>
    <property type="molecule type" value="Genomic_DNA"/>
</dbReference>
<feature type="binding site" evidence="4">
    <location>
        <begin position="8"/>
        <end position="15"/>
    </location>
    <ligand>
        <name>substrate</name>
    </ligand>
</feature>
<feature type="binding site" evidence="4">
    <location>
        <position position="58"/>
    </location>
    <ligand>
        <name>substrate</name>
    </ligand>
</feature>
<dbReference type="PANTHER" id="PTHR48100:SF1">
    <property type="entry name" value="HISTIDINE PHOSPHATASE FAMILY PROTEIN-RELATED"/>
    <property type="match status" value="1"/>
</dbReference>
<gene>
    <name evidence="5" type="ORF">SBF1_820023</name>
</gene>
<keyword evidence="2" id="KW-0413">Isomerase</keyword>
<reference evidence="6" key="1">
    <citation type="submission" date="2018-02" db="EMBL/GenBank/DDBJ databases">
        <authorList>
            <person name="Hausmann B."/>
        </authorList>
    </citation>
    <scope>NUCLEOTIDE SEQUENCE [LARGE SCALE GENOMIC DNA]</scope>
    <source>
        <strain evidence="6">Peat soil MAG SbF1</strain>
    </source>
</reference>
<organism evidence="5 6">
    <name type="scientific">Candidatus Desulfosporosinus infrequens</name>
    <dbReference type="NCBI Taxonomy" id="2043169"/>
    <lineage>
        <taxon>Bacteria</taxon>
        <taxon>Bacillati</taxon>
        <taxon>Bacillota</taxon>
        <taxon>Clostridia</taxon>
        <taxon>Eubacteriales</taxon>
        <taxon>Desulfitobacteriaceae</taxon>
        <taxon>Desulfosporosinus</taxon>
    </lineage>
</organism>
<dbReference type="InterPro" id="IPR029033">
    <property type="entry name" value="His_PPase_superfam"/>
</dbReference>
<sequence>MTRIILTRHGQTLWNIEGRVQGSLDSPLTQKGILQARSLAYRLKNQGIDHIYSSDSLRAIGTAEEIRSELSLGKLSTNPALREFAFGEWEGRIWQELRVSYPEIFKIWDEKPYLVTPPGGENMDIVQARAWEFLQQIIKGHSGETVCLVTHGLTLKLLVTKALGFEVHEWVKSPWQHNTALNIFEVNEQLWLPILIGDCQHLDELEGQSP</sequence>
<accession>A0A2U3LU18</accession>
<dbReference type="PROSITE" id="PS00175">
    <property type="entry name" value="PG_MUTASE"/>
    <property type="match status" value="1"/>
</dbReference>
<dbReference type="Gene3D" id="3.40.50.1240">
    <property type="entry name" value="Phosphoglycerate mutase-like"/>
    <property type="match status" value="1"/>
</dbReference>
<dbReference type="CDD" id="cd07067">
    <property type="entry name" value="HP_PGM_like"/>
    <property type="match status" value="1"/>
</dbReference>
<dbReference type="InterPro" id="IPR001345">
    <property type="entry name" value="PG/BPGM_mutase_AS"/>
</dbReference>
<dbReference type="InterPro" id="IPR013078">
    <property type="entry name" value="His_Pase_superF_clade-1"/>
</dbReference>
<dbReference type="OrthoDB" id="9781415at2"/>
<evidence type="ECO:0000313" key="6">
    <source>
        <dbReference type="Proteomes" id="UP000238916"/>
    </source>
</evidence>
<dbReference type="InterPro" id="IPR050275">
    <property type="entry name" value="PGM_Phosphatase"/>
</dbReference>
<dbReference type="Pfam" id="PF00300">
    <property type="entry name" value="His_Phos_1"/>
    <property type="match status" value="1"/>
</dbReference>